<evidence type="ECO:0000256" key="5">
    <source>
        <dbReference type="ARBA" id="ARBA00022630"/>
    </source>
</evidence>
<dbReference type="UniPathway" id="UPA00053">
    <property type="reaction ID" value="UER00090"/>
</dbReference>
<dbReference type="FunCoup" id="A0A1Q6DVW4">
    <property type="interactions" value="137"/>
</dbReference>
<dbReference type="EC" id="4.2.3.5" evidence="3 11"/>
<dbReference type="PROSITE" id="PS00788">
    <property type="entry name" value="CHORISMATE_SYNTHASE_2"/>
    <property type="match status" value="1"/>
</dbReference>
<dbReference type="CDD" id="cd07304">
    <property type="entry name" value="Chorismate_synthase"/>
    <property type="match status" value="1"/>
</dbReference>
<evidence type="ECO:0000256" key="6">
    <source>
        <dbReference type="ARBA" id="ARBA00022643"/>
    </source>
</evidence>
<feature type="binding site" evidence="11">
    <location>
        <begin position="308"/>
        <end position="312"/>
    </location>
    <ligand>
        <name>FMN</name>
        <dbReference type="ChEBI" id="CHEBI:58210"/>
    </ligand>
</feature>
<dbReference type="HAMAP" id="MF_00300">
    <property type="entry name" value="Chorismate_synth"/>
    <property type="match status" value="1"/>
</dbReference>
<dbReference type="FunFam" id="3.60.150.10:FF:000002">
    <property type="entry name" value="Chorismate synthase"/>
    <property type="match status" value="1"/>
</dbReference>
<dbReference type="GO" id="GO:0010181">
    <property type="term" value="F:FMN binding"/>
    <property type="evidence" value="ECO:0007669"/>
    <property type="project" value="TreeGrafter"/>
</dbReference>
<keyword evidence="14" id="KW-1185">Reference proteome</keyword>
<gene>
    <name evidence="11" type="primary">aroC</name>
    <name evidence="13" type="ORF">BTN85_1013</name>
</gene>
<dbReference type="GO" id="GO:0004107">
    <property type="term" value="F:chorismate synthase activity"/>
    <property type="evidence" value="ECO:0007669"/>
    <property type="project" value="UniProtKB-UniRule"/>
</dbReference>
<feature type="binding site" evidence="11">
    <location>
        <position position="335"/>
    </location>
    <ligand>
        <name>FMN</name>
        <dbReference type="ChEBI" id="CHEBI:58210"/>
    </ligand>
</feature>
<dbReference type="AlphaFoldDB" id="A0A1Q6DVW4"/>
<feature type="binding site" evidence="11">
    <location>
        <position position="293"/>
    </location>
    <ligand>
        <name>FMN</name>
        <dbReference type="ChEBI" id="CHEBI:58210"/>
    </ligand>
</feature>
<keyword evidence="7 11" id="KW-0274">FAD</keyword>
<keyword evidence="10 11" id="KW-0456">Lyase</keyword>
<protein>
    <recommendedName>
        <fullName evidence="3 11">Chorismate synthase</fullName>
        <shortName evidence="11">CS</shortName>
        <ecNumber evidence="3 11">4.2.3.5</ecNumber>
    </recommendedName>
    <alternativeName>
        <fullName evidence="11">5-enolpyruvylshikimate-3-phosphate phospholyase</fullName>
    </alternativeName>
</protein>
<dbReference type="Proteomes" id="UP000185744">
    <property type="component" value="Unassembled WGS sequence"/>
</dbReference>
<dbReference type="GO" id="GO:0005829">
    <property type="term" value="C:cytosol"/>
    <property type="evidence" value="ECO:0007669"/>
    <property type="project" value="TreeGrafter"/>
</dbReference>
<dbReference type="PIRSF" id="PIRSF001456">
    <property type="entry name" value="Chorismate_synth"/>
    <property type="match status" value="1"/>
</dbReference>
<evidence type="ECO:0000313" key="13">
    <source>
        <dbReference type="EMBL" id="OKY78520.1"/>
    </source>
</evidence>
<evidence type="ECO:0000256" key="2">
    <source>
        <dbReference type="ARBA" id="ARBA00008014"/>
    </source>
</evidence>
<dbReference type="GO" id="GO:0009423">
    <property type="term" value="P:chorismate biosynthetic process"/>
    <property type="evidence" value="ECO:0007669"/>
    <property type="project" value="UniProtKB-UniRule"/>
</dbReference>
<dbReference type="InParanoid" id="A0A1Q6DVW4"/>
<keyword evidence="8 11" id="KW-0521">NADP</keyword>
<dbReference type="STRING" id="1903181.BTN85_1013"/>
<dbReference type="SUPFAM" id="SSF103263">
    <property type="entry name" value="Chorismate synthase, AroC"/>
    <property type="match status" value="1"/>
</dbReference>
<keyword evidence="9 11" id="KW-0057">Aromatic amino acid biosynthesis</keyword>
<keyword evidence="5 11" id="KW-0285">Flavoprotein</keyword>
<dbReference type="NCBIfam" id="NF003793">
    <property type="entry name" value="PRK05382.1"/>
    <property type="match status" value="1"/>
</dbReference>
<name>A0A1Q6DVW4_METT1</name>
<dbReference type="Gene3D" id="3.60.150.10">
    <property type="entry name" value="Chorismate synthase AroC"/>
    <property type="match status" value="1"/>
</dbReference>
<evidence type="ECO:0000256" key="12">
    <source>
        <dbReference type="RuleBase" id="RU000605"/>
    </source>
</evidence>
<evidence type="ECO:0000256" key="7">
    <source>
        <dbReference type="ARBA" id="ARBA00022827"/>
    </source>
</evidence>
<comment type="caution">
    <text evidence="11">Lacks conserved residue(s) required for the propagation of feature annotation.</text>
</comment>
<dbReference type="InterPro" id="IPR035904">
    <property type="entry name" value="Chorismate_synth_AroC_sf"/>
</dbReference>
<comment type="caution">
    <text evidence="13">The sequence shown here is derived from an EMBL/GenBank/DDBJ whole genome shotgun (WGS) entry which is preliminary data.</text>
</comment>
<dbReference type="NCBIfam" id="TIGR00033">
    <property type="entry name" value="aroC"/>
    <property type="match status" value="1"/>
</dbReference>
<dbReference type="InterPro" id="IPR000453">
    <property type="entry name" value="Chorismate_synth"/>
</dbReference>
<organism evidence="13 14">
    <name type="scientific">Methanohalarchaeum thermophilum</name>
    <dbReference type="NCBI Taxonomy" id="1903181"/>
    <lineage>
        <taxon>Archaea</taxon>
        <taxon>Methanobacteriati</taxon>
        <taxon>Methanobacteriota</taxon>
        <taxon>Methanonatronarchaeia</taxon>
        <taxon>Methanonatronarchaeales</taxon>
        <taxon>Methanonatronarchaeaceae</taxon>
        <taxon>Candidatus Methanohalarchaeum</taxon>
    </lineage>
</organism>
<comment type="catalytic activity">
    <reaction evidence="11 12">
        <text>5-O-(1-carboxyvinyl)-3-phosphoshikimate = chorismate + phosphate</text>
        <dbReference type="Rhea" id="RHEA:21020"/>
        <dbReference type="ChEBI" id="CHEBI:29748"/>
        <dbReference type="ChEBI" id="CHEBI:43474"/>
        <dbReference type="ChEBI" id="CHEBI:57701"/>
        <dbReference type="EC" id="4.2.3.5"/>
    </reaction>
</comment>
<comment type="similarity">
    <text evidence="2 11 12">Belongs to the chorismate synthase family.</text>
</comment>
<dbReference type="Pfam" id="PF01264">
    <property type="entry name" value="Chorismate_synt"/>
    <property type="match status" value="1"/>
</dbReference>
<comment type="pathway">
    <text evidence="1 11 12">Metabolic intermediate biosynthesis; chorismate biosynthesis; chorismate from D-erythrose 4-phosphate and phosphoenolpyruvate: step 7/7.</text>
</comment>
<evidence type="ECO:0000256" key="9">
    <source>
        <dbReference type="ARBA" id="ARBA00023141"/>
    </source>
</evidence>
<feature type="binding site" evidence="11">
    <location>
        <position position="59"/>
    </location>
    <ligand>
        <name>NADP(+)</name>
        <dbReference type="ChEBI" id="CHEBI:58349"/>
    </ligand>
</feature>
<accession>A0A1Q6DVW4</accession>
<sequence length="375" mass="40683">MELVVFGLLVVEMSNTFGKLFRLTTFGESHGDAVGGIVDGCPAGLELTRNDIQKELDKRKPGQSDLTTSRKEGDRVRILSGVFEGRTIGTPIAMVVQNEDVDSSKYSRDLIRPGHADYMYERKYGFRDYRGGGRSSGRETVGRVCGGAIAKKLLERIDVEVFGHVTKVGGIECSPSIEEIKKHSTENKVRCGDPDKAEKMAERIKSLGDSGDSIGGCVEVIVENLPLGVGEPVFDKLEAELAKATLSVGAVKGFEIGAGFKSADKTGSQMNDPFRIHEGKIDIKENDAGGVLGGISSGEPINIRASVKPTPSISKPQKTVNLREKEEKEIQIRGRHDPCICPRIVPVLESMVSLTIVDLCMRSGNLPVDKINDER</sequence>
<evidence type="ECO:0000256" key="3">
    <source>
        <dbReference type="ARBA" id="ARBA00013036"/>
    </source>
</evidence>
<dbReference type="PROSITE" id="PS00787">
    <property type="entry name" value="CHORISMATE_SYNTHASE_1"/>
    <property type="match status" value="1"/>
</dbReference>
<keyword evidence="4 11" id="KW-0028">Amino-acid biosynthesis</keyword>
<dbReference type="PROSITE" id="PS00789">
    <property type="entry name" value="CHORISMATE_SYNTHASE_3"/>
    <property type="match status" value="1"/>
</dbReference>
<comment type="function">
    <text evidence="11">Catalyzes the anti-1,4-elimination of the C-3 phosphate and the C-6 proR hydrogen from 5-enolpyruvylshikimate-3-phosphate (EPSP) to yield chorismate, which is the branch point compound that serves as the starting substrate for the three terminal pathways of aromatic amino acid biosynthesis. This reaction introduces a second double bond into the aromatic ring system.</text>
</comment>
<evidence type="ECO:0000256" key="11">
    <source>
        <dbReference type="HAMAP-Rule" id="MF_00300"/>
    </source>
</evidence>
<evidence type="ECO:0000256" key="10">
    <source>
        <dbReference type="ARBA" id="ARBA00023239"/>
    </source>
</evidence>
<dbReference type="EMBL" id="MSDW01000001">
    <property type="protein sequence ID" value="OKY78520.1"/>
    <property type="molecule type" value="Genomic_DNA"/>
</dbReference>
<evidence type="ECO:0000313" key="14">
    <source>
        <dbReference type="Proteomes" id="UP000185744"/>
    </source>
</evidence>
<evidence type="ECO:0000256" key="1">
    <source>
        <dbReference type="ARBA" id="ARBA00005044"/>
    </source>
</evidence>
<proteinExistence type="inferred from homology"/>
<reference evidence="13" key="1">
    <citation type="submission" date="2016-12" db="EMBL/GenBank/DDBJ databases">
        <title>Discovery of methanogenic haloarchaea.</title>
        <authorList>
            <person name="Sorokin D.Y."/>
            <person name="Makarova K.S."/>
            <person name="Abbas B."/>
            <person name="Ferrer M."/>
            <person name="Golyshin P.N."/>
        </authorList>
    </citation>
    <scope>NUCLEOTIDE SEQUENCE [LARGE SCALE GENOMIC DNA]</scope>
    <source>
        <strain evidence="13">HMET1</strain>
    </source>
</reference>
<dbReference type="GO" id="GO:0008652">
    <property type="term" value="P:amino acid biosynthetic process"/>
    <property type="evidence" value="ECO:0007669"/>
    <property type="project" value="UniProtKB-KW"/>
</dbReference>
<evidence type="ECO:0000256" key="4">
    <source>
        <dbReference type="ARBA" id="ARBA00022605"/>
    </source>
</evidence>
<evidence type="ECO:0000256" key="8">
    <source>
        <dbReference type="ARBA" id="ARBA00022857"/>
    </source>
</evidence>
<keyword evidence="6 11" id="KW-0288">FMN</keyword>
<dbReference type="PANTHER" id="PTHR21085:SF0">
    <property type="entry name" value="CHORISMATE SYNTHASE"/>
    <property type="match status" value="1"/>
</dbReference>
<comment type="cofactor">
    <cofactor evidence="11 12">
        <name>FMNH2</name>
        <dbReference type="ChEBI" id="CHEBI:57618"/>
    </cofactor>
    <text evidence="11 12">Reduced FMN (FMNH(2)).</text>
</comment>
<dbReference type="PANTHER" id="PTHR21085">
    <property type="entry name" value="CHORISMATE SYNTHASE"/>
    <property type="match status" value="1"/>
</dbReference>
<dbReference type="GO" id="GO:0009073">
    <property type="term" value="P:aromatic amino acid family biosynthetic process"/>
    <property type="evidence" value="ECO:0007669"/>
    <property type="project" value="UniProtKB-KW"/>
</dbReference>
<feature type="binding site" evidence="11">
    <location>
        <begin position="134"/>
        <end position="136"/>
    </location>
    <ligand>
        <name>FMN</name>
        <dbReference type="ChEBI" id="CHEBI:58210"/>
    </ligand>
</feature>
<dbReference type="InterPro" id="IPR020541">
    <property type="entry name" value="Chorismate_synthase_CS"/>
</dbReference>